<name>Q747P7_GEOSL</name>
<dbReference type="PATRIC" id="fig|243231.5.peg.3241"/>
<feature type="chain" id="PRO_5004284872" evidence="2">
    <location>
        <begin position="23"/>
        <end position="480"/>
    </location>
</feature>
<dbReference type="RefSeq" id="WP_010943836.1">
    <property type="nucleotide sequence ID" value="NC_002939.5"/>
</dbReference>
<feature type="domain" description="Doubled CXXCH motif" evidence="3">
    <location>
        <begin position="189"/>
        <end position="228"/>
    </location>
</feature>
<feature type="domain" description="Doubled CXXCH motif" evidence="3">
    <location>
        <begin position="238"/>
        <end position="277"/>
    </location>
</feature>
<dbReference type="EMBL" id="AE017180">
    <property type="protein sequence ID" value="AAR36609.1"/>
    <property type="molecule type" value="Genomic_DNA"/>
</dbReference>
<dbReference type="Pfam" id="PF09699">
    <property type="entry name" value="Paired_CXXCH_1"/>
    <property type="match status" value="6"/>
</dbReference>
<dbReference type="STRING" id="243231.GSU3218"/>
<feature type="region of interest" description="Disordered" evidence="1">
    <location>
        <begin position="442"/>
        <end position="480"/>
    </location>
</feature>
<dbReference type="OrthoDB" id="9783375at2"/>
<dbReference type="InterPro" id="IPR036280">
    <property type="entry name" value="Multihaem_cyt_sf"/>
</dbReference>
<feature type="domain" description="Doubled CXXCH motif" evidence="3">
    <location>
        <begin position="92"/>
        <end position="132"/>
    </location>
</feature>
<dbReference type="InParanoid" id="Q747P7"/>
<evidence type="ECO:0000313" key="5">
    <source>
        <dbReference type="Proteomes" id="UP000000577"/>
    </source>
</evidence>
<dbReference type="eggNOG" id="COG3005">
    <property type="taxonomic scope" value="Bacteria"/>
</dbReference>
<sequence length="480" mass="52519">MFRLLFAITILLALSLPGTALALTCTIKGCHPFLQDLKNLHAPVKEGKCLSCHVQKEEMHPYPGLKAFELKAKGVDLCYLCHDKLAMGPVVHGPVRDGDCTACHRYHGASGPKLLDMGEDQTAFCTGCHDEGEFRRHYQHGPAAVGDCTSCHTHHSSTEKKLLKEQSRQLCLSCHNDFAQTMAKAPRVHPPVSNDACTSCHNPHSSASQFVLKEKMPDLCYGCHSAMATKVPNVKVPHKPISQAKSCGSCHSAHFSPAKGLLAVDQKNLCLGCHGQDGLHSSKVFREYSGLPLVNMKKALDKKSQLHGPINDGACAACHSPHGSDNFRMLVKSYPAPFYVPYKEGLYDLCFSCHDKSMLKYPDTTLYTNFRNGKQNLHYLHVSDKRKGRTCRACHDAHAVNGRKLIGADGAVFGKWKIPTRFKTTATGGSCAPGCHRQLSYDREKPVSYTPQKEAPKDATKEVPQTPPPTSDAAPSGQTK</sequence>
<accession>Q747P7</accession>
<reference evidence="4 5" key="1">
    <citation type="journal article" date="2003" name="Science">
        <title>Genome of Geobacter sulfurreducens: metal reduction in subsurface environments.</title>
        <authorList>
            <person name="Methe B.A."/>
            <person name="Nelson K.E."/>
            <person name="Eisen J.A."/>
            <person name="Paulsen I.T."/>
            <person name="Nelson W."/>
            <person name="Heidelberg J.F."/>
            <person name="Wu D."/>
            <person name="Wu M."/>
            <person name="Ward N."/>
            <person name="Beanan M.J."/>
            <person name="Dodson R.J."/>
            <person name="Madupu R."/>
            <person name="Brinkac L.M."/>
            <person name="Daugherty S.C."/>
            <person name="DeBoy R.T."/>
            <person name="Durkin A.S."/>
            <person name="Gwinn M."/>
            <person name="Kolonay J.F."/>
            <person name="Sullivan S.A."/>
            <person name="Haft D.H."/>
            <person name="Selengut J."/>
            <person name="Davidsen T.M."/>
            <person name="Zafar N."/>
            <person name="White O."/>
            <person name="Tran B."/>
            <person name="Romero C."/>
            <person name="Forberger H.A."/>
            <person name="Weidman J."/>
            <person name="Khouri H."/>
            <person name="Feldblyum T.V."/>
            <person name="Utterback T.R."/>
            <person name="Van Aken S.E."/>
            <person name="Lovley D.R."/>
            <person name="Fraser C.M."/>
        </authorList>
    </citation>
    <scope>NUCLEOTIDE SEQUENCE [LARGE SCALE GENOMIC DNA]</scope>
    <source>
        <strain evidence="5">ATCC 51573 / DSM 12127 / PCA</strain>
    </source>
</reference>
<dbReference type="EnsemblBacteria" id="AAR36609">
    <property type="protein sequence ID" value="AAR36609"/>
    <property type="gene ID" value="GSU3218"/>
</dbReference>
<feature type="domain" description="Doubled CXXCH motif" evidence="3">
    <location>
        <begin position="41"/>
        <end position="86"/>
    </location>
</feature>
<dbReference type="NCBIfam" id="TIGR01905">
    <property type="entry name" value="paired_CXXCH_1"/>
    <property type="match status" value="6"/>
</dbReference>
<feature type="domain" description="Doubled CXXCH motif" evidence="3">
    <location>
        <begin position="140"/>
        <end position="179"/>
    </location>
</feature>
<evidence type="ECO:0000313" key="4">
    <source>
        <dbReference type="EMBL" id="AAR36609.1"/>
    </source>
</evidence>
<feature type="signal peptide" evidence="2">
    <location>
        <begin position="1"/>
        <end position="22"/>
    </location>
</feature>
<evidence type="ECO:0000256" key="1">
    <source>
        <dbReference type="SAM" id="MobiDB-lite"/>
    </source>
</evidence>
<protein>
    <submittedName>
        <fullName evidence="4">Cytochrome c</fullName>
    </submittedName>
</protein>
<dbReference type="KEGG" id="gsu:GSU3218"/>
<gene>
    <name evidence="4" type="ordered locus">GSU3218</name>
</gene>
<dbReference type="AlphaFoldDB" id="Q747P7"/>
<dbReference type="SUPFAM" id="SSF48695">
    <property type="entry name" value="Multiheme cytochromes"/>
    <property type="match status" value="2"/>
</dbReference>
<evidence type="ECO:0000256" key="2">
    <source>
        <dbReference type="SAM" id="SignalP"/>
    </source>
</evidence>
<keyword evidence="2" id="KW-0732">Signal</keyword>
<dbReference type="HOGENOM" id="CLU_051321_0_0_7"/>
<reference evidence="4 5" key="2">
    <citation type="journal article" date="2012" name="BMC Genomics">
        <title>Comparative genomic analysis of Geobacter sulfurreducens KN400, a strain with enhanced capacity for extracellular electron transfer and electricity production.</title>
        <authorList>
            <person name="Butler J.E."/>
            <person name="Young N.D."/>
            <person name="Aklujkar M."/>
            <person name="Lovley D.R."/>
        </authorList>
    </citation>
    <scope>NUCLEOTIDE SEQUENCE [LARGE SCALE GENOMIC DNA]</scope>
    <source>
        <strain evidence="5">ATCC 51573 / DSM 12127 / PCA</strain>
    </source>
</reference>
<keyword evidence="5" id="KW-1185">Reference proteome</keyword>
<dbReference type="Gene3D" id="3.90.10.10">
    <property type="entry name" value="Cytochrome C3"/>
    <property type="match status" value="3"/>
</dbReference>
<dbReference type="InterPro" id="IPR010177">
    <property type="entry name" value="Paired_CXXCH_1"/>
</dbReference>
<evidence type="ECO:0000259" key="3">
    <source>
        <dbReference type="Pfam" id="PF09699"/>
    </source>
</evidence>
<organism evidence="4 5">
    <name type="scientific">Geobacter sulfurreducens (strain ATCC 51573 / DSM 12127 / PCA)</name>
    <dbReference type="NCBI Taxonomy" id="243231"/>
    <lineage>
        <taxon>Bacteria</taxon>
        <taxon>Pseudomonadati</taxon>
        <taxon>Thermodesulfobacteriota</taxon>
        <taxon>Desulfuromonadia</taxon>
        <taxon>Geobacterales</taxon>
        <taxon>Geobacteraceae</taxon>
        <taxon>Geobacter</taxon>
    </lineage>
</organism>
<dbReference type="Proteomes" id="UP000000577">
    <property type="component" value="Chromosome"/>
</dbReference>
<dbReference type="PANTHER" id="PTHR39425">
    <property type="entry name" value="LIPOPROTEIN CYTOCHROME C"/>
    <property type="match status" value="1"/>
</dbReference>
<proteinExistence type="predicted"/>
<dbReference type="PANTHER" id="PTHR39425:SF1">
    <property type="entry name" value="CYTOCHROME C7-LIKE DOMAIN-CONTAINING PROTEIN"/>
    <property type="match status" value="1"/>
</dbReference>
<feature type="domain" description="Doubled CXXCH motif" evidence="3">
    <location>
        <begin position="307"/>
        <end position="358"/>
    </location>
</feature>